<evidence type="ECO:0000313" key="1">
    <source>
        <dbReference type="EMBL" id="CAG8510810.1"/>
    </source>
</evidence>
<accession>A0ACA9L4W0</accession>
<name>A0ACA9L4W0_9GLOM</name>
<reference evidence="1" key="1">
    <citation type="submission" date="2021-06" db="EMBL/GenBank/DDBJ databases">
        <authorList>
            <person name="Kallberg Y."/>
            <person name="Tangrot J."/>
            <person name="Rosling A."/>
        </authorList>
    </citation>
    <scope>NUCLEOTIDE SEQUENCE</scope>
    <source>
        <strain evidence="1">AU212A</strain>
    </source>
</reference>
<dbReference type="Proteomes" id="UP000789860">
    <property type="component" value="Unassembled WGS sequence"/>
</dbReference>
<sequence length="51" mass="5548">MLLANKPQHLKILSVDTCLNQGVSSFSKSAVRHTKESAQILTKLSGELIPD</sequence>
<protein>
    <submittedName>
        <fullName evidence="1">1166_t:CDS:1</fullName>
    </submittedName>
</protein>
<keyword evidence="2" id="KW-1185">Reference proteome</keyword>
<evidence type="ECO:0000313" key="2">
    <source>
        <dbReference type="Proteomes" id="UP000789860"/>
    </source>
</evidence>
<gene>
    <name evidence="1" type="ORF">SCALOS_LOCUS3650</name>
</gene>
<proteinExistence type="predicted"/>
<comment type="caution">
    <text evidence="1">The sequence shown here is derived from an EMBL/GenBank/DDBJ whole genome shotgun (WGS) entry which is preliminary data.</text>
</comment>
<dbReference type="EMBL" id="CAJVPM010004230">
    <property type="protein sequence ID" value="CAG8510810.1"/>
    <property type="molecule type" value="Genomic_DNA"/>
</dbReference>
<organism evidence="1 2">
    <name type="scientific">Scutellospora calospora</name>
    <dbReference type="NCBI Taxonomy" id="85575"/>
    <lineage>
        <taxon>Eukaryota</taxon>
        <taxon>Fungi</taxon>
        <taxon>Fungi incertae sedis</taxon>
        <taxon>Mucoromycota</taxon>
        <taxon>Glomeromycotina</taxon>
        <taxon>Glomeromycetes</taxon>
        <taxon>Diversisporales</taxon>
        <taxon>Gigasporaceae</taxon>
        <taxon>Scutellospora</taxon>
    </lineage>
</organism>